<sequence length="123" mass="14183">MKKILIVDDSKFSQKITSSLIKQYLDDAEFEFAGDGEEGLEKFKADHPDYIVVDLLMPKLRGGDLIEKIRQWDIDARIFVISADVQKRVRDVIEKMGVLSFINKPLDEEKAKKICNIIRNDAR</sequence>
<dbReference type="PROSITE" id="PS50110">
    <property type="entry name" value="RESPONSE_REGULATORY"/>
    <property type="match status" value="1"/>
</dbReference>
<reference evidence="4" key="1">
    <citation type="journal article" date="2014" name="Int. J. Syst. Evol. Microbiol.">
        <title>Complete genome sequence of Corynebacterium casei LMG S-19264T (=DSM 44701T), isolated from a smear-ripened cheese.</title>
        <authorList>
            <consortium name="US DOE Joint Genome Institute (JGI-PGF)"/>
            <person name="Walter F."/>
            <person name="Albersmeier A."/>
            <person name="Kalinowski J."/>
            <person name="Ruckert C."/>
        </authorList>
    </citation>
    <scope>NUCLEOTIDE SEQUENCE</scope>
    <source>
        <strain evidence="4">JCM 15325</strain>
    </source>
</reference>
<dbReference type="InterPro" id="IPR050595">
    <property type="entry name" value="Bact_response_regulator"/>
</dbReference>
<reference evidence="4" key="2">
    <citation type="submission" date="2020-09" db="EMBL/GenBank/DDBJ databases">
        <authorList>
            <person name="Sun Q."/>
            <person name="Ohkuma M."/>
        </authorList>
    </citation>
    <scope>NUCLEOTIDE SEQUENCE</scope>
    <source>
        <strain evidence="4">JCM 15325</strain>
    </source>
</reference>
<comment type="caution">
    <text evidence="4">The sequence shown here is derived from an EMBL/GenBank/DDBJ whole genome shotgun (WGS) entry which is preliminary data.</text>
</comment>
<dbReference type="Proteomes" id="UP000654670">
    <property type="component" value="Unassembled WGS sequence"/>
</dbReference>
<dbReference type="SMART" id="SM00448">
    <property type="entry name" value="REC"/>
    <property type="match status" value="1"/>
</dbReference>
<dbReference type="PANTHER" id="PTHR44591:SF3">
    <property type="entry name" value="RESPONSE REGULATORY DOMAIN-CONTAINING PROTEIN"/>
    <property type="match status" value="1"/>
</dbReference>
<dbReference type="InterPro" id="IPR011006">
    <property type="entry name" value="CheY-like_superfamily"/>
</dbReference>
<feature type="domain" description="Response regulatory" evidence="3">
    <location>
        <begin position="3"/>
        <end position="119"/>
    </location>
</feature>
<dbReference type="GO" id="GO:0000160">
    <property type="term" value="P:phosphorelay signal transduction system"/>
    <property type="evidence" value="ECO:0007669"/>
    <property type="project" value="InterPro"/>
</dbReference>
<organism evidence="4 5">
    <name type="scientific">Sporolactobacillus putidus</name>
    <dbReference type="NCBI Taxonomy" id="492735"/>
    <lineage>
        <taxon>Bacteria</taxon>
        <taxon>Bacillati</taxon>
        <taxon>Bacillota</taxon>
        <taxon>Bacilli</taxon>
        <taxon>Bacillales</taxon>
        <taxon>Sporolactobacillaceae</taxon>
        <taxon>Sporolactobacillus</taxon>
    </lineage>
</organism>
<dbReference type="PANTHER" id="PTHR44591">
    <property type="entry name" value="STRESS RESPONSE REGULATOR PROTEIN 1"/>
    <property type="match status" value="1"/>
</dbReference>
<dbReference type="Pfam" id="PF00072">
    <property type="entry name" value="Response_reg"/>
    <property type="match status" value="1"/>
</dbReference>
<gene>
    <name evidence="4" type="ORF">GCM10007968_26560</name>
</gene>
<evidence type="ECO:0000259" key="3">
    <source>
        <dbReference type="PROSITE" id="PS50110"/>
    </source>
</evidence>
<keyword evidence="1 2" id="KW-0597">Phosphoprotein</keyword>
<dbReference type="Gene3D" id="3.40.50.2300">
    <property type="match status" value="1"/>
</dbReference>
<name>A0A917S7D9_9BACL</name>
<dbReference type="RefSeq" id="WP_188804152.1">
    <property type="nucleotide sequence ID" value="NZ_BMOK01000013.1"/>
</dbReference>
<keyword evidence="5" id="KW-1185">Reference proteome</keyword>
<dbReference type="InterPro" id="IPR001789">
    <property type="entry name" value="Sig_transdc_resp-reg_receiver"/>
</dbReference>
<evidence type="ECO:0000313" key="4">
    <source>
        <dbReference type="EMBL" id="GGL61247.1"/>
    </source>
</evidence>
<evidence type="ECO:0000313" key="5">
    <source>
        <dbReference type="Proteomes" id="UP000654670"/>
    </source>
</evidence>
<evidence type="ECO:0000256" key="2">
    <source>
        <dbReference type="PROSITE-ProRule" id="PRU00169"/>
    </source>
</evidence>
<dbReference type="EMBL" id="BMOK01000013">
    <property type="protein sequence ID" value="GGL61247.1"/>
    <property type="molecule type" value="Genomic_DNA"/>
</dbReference>
<accession>A0A917S7D9</accession>
<protein>
    <submittedName>
        <fullName evidence="4">Response regulator</fullName>
    </submittedName>
</protein>
<feature type="modified residue" description="4-aspartylphosphate" evidence="2">
    <location>
        <position position="54"/>
    </location>
</feature>
<evidence type="ECO:0000256" key="1">
    <source>
        <dbReference type="ARBA" id="ARBA00022553"/>
    </source>
</evidence>
<dbReference type="SUPFAM" id="SSF52172">
    <property type="entry name" value="CheY-like"/>
    <property type="match status" value="1"/>
</dbReference>
<dbReference type="AlphaFoldDB" id="A0A917S7D9"/>
<proteinExistence type="predicted"/>